<sequence length="124" mass="13105">MVALDQVLDWCFFREKDPKECIAGYRAEEAVEMLKTFYKQENPNAPKPKVRKDLNSPPGGAVVIQVSVKQVGGREAFAVCCSQTAHGLCSHLLCAAFGGTTPTMHCSQSIALTGGGVCVGASGS</sequence>
<dbReference type="Gene3D" id="3.40.140.10">
    <property type="entry name" value="Cytidine Deaminase, domain 2"/>
    <property type="match status" value="1"/>
</dbReference>
<protein>
    <submittedName>
        <fullName evidence="1">tRNA-specific adenosine deaminase 2</fullName>
    </submittedName>
</protein>
<dbReference type="AlphaFoldDB" id="A0A3N0Z5C0"/>
<dbReference type="Proteomes" id="UP000281406">
    <property type="component" value="Unassembled WGS sequence"/>
</dbReference>
<reference evidence="1 2" key="1">
    <citation type="submission" date="2018-10" db="EMBL/GenBank/DDBJ databases">
        <title>Genome assembly for a Yunnan-Guizhou Plateau 3E fish, Anabarilius grahami (Regan), and its evolutionary and genetic applications.</title>
        <authorList>
            <person name="Jiang W."/>
        </authorList>
    </citation>
    <scope>NUCLEOTIDE SEQUENCE [LARGE SCALE GENOMIC DNA]</scope>
    <source>
        <strain evidence="1">AG-KIZ</strain>
        <tissue evidence="1">Muscle</tissue>
    </source>
</reference>
<dbReference type="OrthoDB" id="408702at2759"/>
<evidence type="ECO:0000313" key="1">
    <source>
        <dbReference type="EMBL" id="ROL53655.1"/>
    </source>
</evidence>
<accession>A0A3N0Z5C0</accession>
<organism evidence="1 2">
    <name type="scientific">Anabarilius grahami</name>
    <name type="common">Kanglang fish</name>
    <name type="synonym">Barilius grahami</name>
    <dbReference type="NCBI Taxonomy" id="495550"/>
    <lineage>
        <taxon>Eukaryota</taxon>
        <taxon>Metazoa</taxon>
        <taxon>Chordata</taxon>
        <taxon>Craniata</taxon>
        <taxon>Vertebrata</taxon>
        <taxon>Euteleostomi</taxon>
        <taxon>Actinopterygii</taxon>
        <taxon>Neopterygii</taxon>
        <taxon>Teleostei</taxon>
        <taxon>Ostariophysi</taxon>
        <taxon>Cypriniformes</taxon>
        <taxon>Xenocyprididae</taxon>
        <taxon>Xenocypridinae</taxon>
        <taxon>Xenocypridinae incertae sedis</taxon>
        <taxon>Anabarilius</taxon>
    </lineage>
</organism>
<keyword evidence="2" id="KW-1185">Reference proteome</keyword>
<comment type="caution">
    <text evidence="1">The sequence shown here is derived from an EMBL/GenBank/DDBJ whole genome shotgun (WGS) entry which is preliminary data.</text>
</comment>
<name>A0A3N0Z5C0_ANAGA</name>
<proteinExistence type="predicted"/>
<dbReference type="EMBL" id="RJVU01008096">
    <property type="protein sequence ID" value="ROL53655.1"/>
    <property type="molecule type" value="Genomic_DNA"/>
</dbReference>
<gene>
    <name evidence="1" type="ORF">DPX16_11264</name>
</gene>
<evidence type="ECO:0000313" key="2">
    <source>
        <dbReference type="Proteomes" id="UP000281406"/>
    </source>
</evidence>